<keyword evidence="2" id="KW-0805">Transcription regulation</keyword>
<dbReference type="SUPFAM" id="SSF88659">
    <property type="entry name" value="Sigma3 and sigma4 domains of RNA polymerase sigma factors"/>
    <property type="match status" value="1"/>
</dbReference>
<organism evidence="7 8">
    <name type="scientific">Chitinophaga barathri</name>
    <dbReference type="NCBI Taxonomy" id="1647451"/>
    <lineage>
        <taxon>Bacteria</taxon>
        <taxon>Pseudomonadati</taxon>
        <taxon>Bacteroidota</taxon>
        <taxon>Chitinophagia</taxon>
        <taxon>Chitinophagales</taxon>
        <taxon>Chitinophagaceae</taxon>
        <taxon>Chitinophaga</taxon>
    </lineage>
</organism>
<accession>A0A3N4MM56</accession>
<evidence type="ECO:0000256" key="2">
    <source>
        <dbReference type="ARBA" id="ARBA00023015"/>
    </source>
</evidence>
<comment type="similarity">
    <text evidence="1">Belongs to the sigma-70 factor family. ECF subfamily.</text>
</comment>
<dbReference type="EMBL" id="RMBX01000006">
    <property type="protein sequence ID" value="RPD40689.1"/>
    <property type="molecule type" value="Genomic_DNA"/>
</dbReference>
<dbReference type="Gene3D" id="1.10.1740.10">
    <property type="match status" value="1"/>
</dbReference>
<gene>
    <name evidence="7" type="ORF">EG028_11670</name>
</gene>
<feature type="domain" description="RNA polymerase sigma factor 70 region 4 type 2" evidence="6">
    <location>
        <begin position="120"/>
        <end position="171"/>
    </location>
</feature>
<sequence length="180" mass="21396">MSHSPDTLLLDRLKEGDESAFEALFEKYYKMLCVNAFWFLQQEQEAKDLVQTFFMDIWDKKLYNNFQGDVKGYLHTAVRNRCLNHLKKQRIRLDHHEAFFSQYETEGPEEPDAPQDYYKQLHSSLNNITGQKRMAIQMIYLQGKRYQEAAEEMGISLNSFKTHLKRGLKLLRSTVQTKKY</sequence>
<evidence type="ECO:0000256" key="3">
    <source>
        <dbReference type="ARBA" id="ARBA00023082"/>
    </source>
</evidence>
<protein>
    <submittedName>
        <fullName evidence="7">Sigma-70 family RNA polymerase sigma factor</fullName>
    </submittedName>
</protein>
<dbReference type="OrthoDB" id="653814at2"/>
<dbReference type="InterPro" id="IPR013325">
    <property type="entry name" value="RNA_pol_sigma_r2"/>
</dbReference>
<dbReference type="Gene3D" id="1.10.10.10">
    <property type="entry name" value="Winged helix-like DNA-binding domain superfamily/Winged helix DNA-binding domain"/>
    <property type="match status" value="1"/>
</dbReference>
<dbReference type="Pfam" id="PF04542">
    <property type="entry name" value="Sigma70_r2"/>
    <property type="match status" value="1"/>
</dbReference>
<evidence type="ECO:0000313" key="8">
    <source>
        <dbReference type="Proteomes" id="UP000279089"/>
    </source>
</evidence>
<name>A0A3N4MM56_9BACT</name>
<evidence type="ECO:0000259" key="6">
    <source>
        <dbReference type="Pfam" id="PF08281"/>
    </source>
</evidence>
<proteinExistence type="inferred from homology"/>
<dbReference type="NCBIfam" id="TIGR02937">
    <property type="entry name" value="sigma70-ECF"/>
    <property type="match status" value="1"/>
</dbReference>
<evidence type="ECO:0000313" key="7">
    <source>
        <dbReference type="EMBL" id="RPD40689.1"/>
    </source>
</evidence>
<keyword evidence="8" id="KW-1185">Reference proteome</keyword>
<evidence type="ECO:0000259" key="5">
    <source>
        <dbReference type="Pfam" id="PF04542"/>
    </source>
</evidence>
<dbReference type="GO" id="GO:0003677">
    <property type="term" value="F:DNA binding"/>
    <property type="evidence" value="ECO:0007669"/>
    <property type="project" value="InterPro"/>
</dbReference>
<dbReference type="InterPro" id="IPR039425">
    <property type="entry name" value="RNA_pol_sigma-70-like"/>
</dbReference>
<dbReference type="InterPro" id="IPR013249">
    <property type="entry name" value="RNA_pol_sigma70_r4_t2"/>
</dbReference>
<keyword evidence="3" id="KW-0731">Sigma factor</keyword>
<dbReference type="Pfam" id="PF08281">
    <property type="entry name" value="Sigma70_r4_2"/>
    <property type="match status" value="1"/>
</dbReference>
<dbReference type="AlphaFoldDB" id="A0A3N4MM56"/>
<dbReference type="PANTHER" id="PTHR43133:SF46">
    <property type="entry name" value="RNA POLYMERASE SIGMA-70 FACTOR ECF SUBFAMILY"/>
    <property type="match status" value="1"/>
</dbReference>
<evidence type="ECO:0000256" key="4">
    <source>
        <dbReference type="ARBA" id="ARBA00023163"/>
    </source>
</evidence>
<reference evidence="8" key="1">
    <citation type="submission" date="2018-11" db="EMBL/GenBank/DDBJ databases">
        <title>Chitinophaga lutea sp.nov., isolate from arsenic contaminated soil.</title>
        <authorList>
            <person name="Zong Y."/>
        </authorList>
    </citation>
    <scope>NUCLEOTIDE SEQUENCE [LARGE SCALE GENOMIC DNA]</scope>
    <source>
        <strain evidence="8">YLT18</strain>
    </source>
</reference>
<dbReference type="InterPro" id="IPR013324">
    <property type="entry name" value="RNA_pol_sigma_r3/r4-like"/>
</dbReference>
<keyword evidence="4" id="KW-0804">Transcription</keyword>
<dbReference type="InterPro" id="IPR014284">
    <property type="entry name" value="RNA_pol_sigma-70_dom"/>
</dbReference>
<comment type="caution">
    <text evidence="7">The sequence shown here is derived from an EMBL/GenBank/DDBJ whole genome shotgun (WGS) entry which is preliminary data.</text>
</comment>
<dbReference type="InterPro" id="IPR007627">
    <property type="entry name" value="RNA_pol_sigma70_r2"/>
</dbReference>
<evidence type="ECO:0000256" key="1">
    <source>
        <dbReference type="ARBA" id="ARBA00010641"/>
    </source>
</evidence>
<feature type="domain" description="RNA polymerase sigma-70 region 2" evidence="5">
    <location>
        <begin position="24"/>
        <end position="90"/>
    </location>
</feature>
<dbReference type="CDD" id="cd06171">
    <property type="entry name" value="Sigma70_r4"/>
    <property type="match status" value="1"/>
</dbReference>
<dbReference type="GO" id="GO:0006352">
    <property type="term" value="P:DNA-templated transcription initiation"/>
    <property type="evidence" value="ECO:0007669"/>
    <property type="project" value="InterPro"/>
</dbReference>
<dbReference type="RefSeq" id="WP_120516999.1">
    <property type="nucleotide sequence ID" value="NZ_QXZY01000007.1"/>
</dbReference>
<dbReference type="GO" id="GO:0016987">
    <property type="term" value="F:sigma factor activity"/>
    <property type="evidence" value="ECO:0007669"/>
    <property type="project" value="UniProtKB-KW"/>
</dbReference>
<dbReference type="PANTHER" id="PTHR43133">
    <property type="entry name" value="RNA POLYMERASE ECF-TYPE SIGMA FACTO"/>
    <property type="match status" value="1"/>
</dbReference>
<dbReference type="InterPro" id="IPR036388">
    <property type="entry name" value="WH-like_DNA-bd_sf"/>
</dbReference>
<dbReference type="Proteomes" id="UP000279089">
    <property type="component" value="Unassembled WGS sequence"/>
</dbReference>
<dbReference type="SUPFAM" id="SSF88946">
    <property type="entry name" value="Sigma2 domain of RNA polymerase sigma factors"/>
    <property type="match status" value="1"/>
</dbReference>